<reference evidence="2" key="1">
    <citation type="submission" date="2023-10" db="EMBL/GenBank/DDBJ databases">
        <authorList>
            <person name="Chen Y."/>
            <person name="Shah S."/>
            <person name="Dougan E. K."/>
            <person name="Thang M."/>
            <person name="Chan C."/>
        </authorList>
    </citation>
    <scope>NUCLEOTIDE SEQUENCE [LARGE SCALE GENOMIC DNA]</scope>
</reference>
<comment type="caution">
    <text evidence="2">The sequence shown here is derived from an EMBL/GenBank/DDBJ whole genome shotgun (WGS) entry which is preliminary data.</text>
</comment>
<feature type="region of interest" description="Disordered" evidence="1">
    <location>
        <begin position="123"/>
        <end position="159"/>
    </location>
</feature>
<feature type="region of interest" description="Disordered" evidence="1">
    <location>
        <begin position="29"/>
        <end position="48"/>
    </location>
</feature>
<evidence type="ECO:0000313" key="2">
    <source>
        <dbReference type="EMBL" id="CAK0851407.1"/>
    </source>
</evidence>
<sequence length="577" mass="61109">GGQPRAPAPAAQVPAQVLVQQVAARFAEGPPAAAGRDQLTGSGRASPRCWHPAARAAAERPPGRIVGPATALEALVIRRHFAEATAAVQASSTPPAQGTSQAAAPRRMSQAVLKATYTQAAARRLEDAREPAEAAEAGPQAAEAAPRSPSQRRLLDADAATPWRAEAWSEAAFTAGGTRTPSEAGTLAGALPQALASRRWRAGYSAGPCGSEAGPALTPEMSVYDASERGRMASHGAASTASDRHRVAQEFQLAAALEELQHVQAQLTERQARDPERQTRGAARRALTESKASKEIMRFPGFKGSNRETLLKLEHDALLIKKLSDVGSMLDAWLVHCCFRSWVVQSPQLQAKLVDKLVVELSGADAGSDAYARAAFELRGRTRSLQTNEGLGLGGQLDLDVDIDPLTGHITLAKGDQDSVSGTTFCPSRLKELESASTPAYSSVTPFHASTESFAAARSISKLSDGTAEGTASAAEGAAVVLEKAQVHKIEQVPEFNEAAPPQQSMQAQSMQMQSMQMQSAQQHHQSAQGSGDKEKELQAQLDRVLRDLNKAQGDLDKLQSDLEAERKKKAACCVVQ</sequence>
<evidence type="ECO:0000313" key="3">
    <source>
        <dbReference type="Proteomes" id="UP001189429"/>
    </source>
</evidence>
<feature type="compositionally biased region" description="Basic and acidic residues" evidence="1">
    <location>
        <begin position="123"/>
        <end position="132"/>
    </location>
</feature>
<feature type="region of interest" description="Disordered" evidence="1">
    <location>
        <begin position="268"/>
        <end position="287"/>
    </location>
</feature>
<feature type="compositionally biased region" description="Polar residues" evidence="1">
    <location>
        <begin position="88"/>
        <end position="102"/>
    </location>
</feature>
<proteinExistence type="predicted"/>
<feature type="compositionally biased region" description="Low complexity" evidence="1">
    <location>
        <begin position="499"/>
        <end position="529"/>
    </location>
</feature>
<feature type="region of interest" description="Disordered" evidence="1">
    <location>
        <begin position="86"/>
        <end position="107"/>
    </location>
</feature>
<feature type="compositionally biased region" description="Low complexity" evidence="1">
    <location>
        <begin position="134"/>
        <end position="147"/>
    </location>
</feature>
<feature type="region of interest" description="Disordered" evidence="1">
    <location>
        <begin position="497"/>
        <end position="544"/>
    </location>
</feature>
<feature type="compositionally biased region" description="Basic and acidic residues" evidence="1">
    <location>
        <begin position="532"/>
        <end position="544"/>
    </location>
</feature>
<feature type="non-terminal residue" evidence="2">
    <location>
        <position position="1"/>
    </location>
</feature>
<protein>
    <submittedName>
        <fullName evidence="2">Uncharacterized protein</fullName>
    </submittedName>
</protein>
<dbReference type="Proteomes" id="UP001189429">
    <property type="component" value="Unassembled WGS sequence"/>
</dbReference>
<keyword evidence="3" id="KW-1185">Reference proteome</keyword>
<dbReference type="EMBL" id="CAUYUJ010015235">
    <property type="protein sequence ID" value="CAK0851407.1"/>
    <property type="molecule type" value="Genomic_DNA"/>
</dbReference>
<evidence type="ECO:0000256" key="1">
    <source>
        <dbReference type="SAM" id="MobiDB-lite"/>
    </source>
</evidence>
<name>A0ABN9TZ13_9DINO</name>
<feature type="compositionally biased region" description="Basic and acidic residues" evidence="1">
    <location>
        <begin position="270"/>
        <end position="279"/>
    </location>
</feature>
<accession>A0ABN9TZ13</accession>
<gene>
    <name evidence="2" type="ORF">PCOR1329_LOCUS43564</name>
</gene>
<organism evidence="2 3">
    <name type="scientific">Prorocentrum cordatum</name>
    <dbReference type="NCBI Taxonomy" id="2364126"/>
    <lineage>
        <taxon>Eukaryota</taxon>
        <taxon>Sar</taxon>
        <taxon>Alveolata</taxon>
        <taxon>Dinophyceae</taxon>
        <taxon>Prorocentrales</taxon>
        <taxon>Prorocentraceae</taxon>
        <taxon>Prorocentrum</taxon>
    </lineage>
</organism>